<keyword evidence="9 11" id="KW-0501">Molybdenum cofactor biosynthesis</keyword>
<dbReference type="NCBIfam" id="TIGR00177">
    <property type="entry name" value="molyb_syn"/>
    <property type="match status" value="1"/>
</dbReference>
<evidence type="ECO:0000256" key="7">
    <source>
        <dbReference type="ARBA" id="ARBA00022723"/>
    </source>
</evidence>
<comment type="catalytic activity">
    <reaction evidence="10">
        <text>adenylyl-molybdopterin + molybdate = Mo-molybdopterin + AMP + H(+)</text>
        <dbReference type="Rhea" id="RHEA:35047"/>
        <dbReference type="ChEBI" id="CHEBI:15378"/>
        <dbReference type="ChEBI" id="CHEBI:36264"/>
        <dbReference type="ChEBI" id="CHEBI:62727"/>
        <dbReference type="ChEBI" id="CHEBI:71302"/>
        <dbReference type="ChEBI" id="CHEBI:456215"/>
        <dbReference type="EC" id="2.10.1.1"/>
    </reaction>
</comment>
<dbReference type="PANTHER" id="PTHR10192:SF5">
    <property type="entry name" value="GEPHYRIN"/>
    <property type="match status" value="1"/>
</dbReference>
<protein>
    <recommendedName>
        <fullName evidence="11">Molybdopterin molybdenumtransferase</fullName>
        <ecNumber evidence="11">2.10.1.1</ecNumber>
    </recommendedName>
</protein>
<evidence type="ECO:0000256" key="2">
    <source>
        <dbReference type="ARBA" id="ARBA00002901"/>
    </source>
</evidence>
<dbReference type="GO" id="GO:0046872">
    <property type="term" value="F:metal ion binding"/>
    <property type="evidence" value="ECO:0007669"/>
    <property type="project" value="UniProtKB-UniRule"/>
</dbReference>
<comment type="function">
    <text evidence="2 11">Catalyzes the insertion of molybdate into adenylated molybdopterin with the concomitant release of AMP.</text>
</comment>
<dbReference type="EC" id="2.10.1.1" evidence="11"/>
<dbReference type="Pfam" id="PF00994">
    <property type="entry name" value="MoCF_biosynth"/>
    <property type="match status" value="1"/>
</dbReference>
<evidence type="ECO:0000313" key="14">
    <source>
        <dbReference type="Proteomes" id="UP000823910"/>
    </source>
</evidence>
<evidence type="ECO:0000313" key="13">
    <source>
        <dbReference type="EMBL" id="HJC05761.1"/>
    </source>
</evidence>
<dbReference type="EMBL" id="DWWT01000027">
    <property type="protein sequence ID" value="HJC05761.1"/>
    <property type="molecule type" value="Genomic_DNA"/>
</dbReference>
<keyword evidence="7 11" id="KW-0479">Metal-binding</keyword>
<evidence type="ECO:0000259" key="12">
    <source>
        <dbReference type="SMART" id="SM00852"/>
    </source>
</evidence>
<dbReference type="InterPro" id="IPR038987">
    <property type="entry name" value="MoeA-like"/>
</dbReference>
<dbReference type="SUPFAM" id="SSF53218">
    <property type="entry name" value="Molybdenum cofactor biosynthesis proteins"/>
    <property type="match status" value="1"/>
</dbReference>
<dbReference type="InterPro" id="IPR036425">
    <property type="entry name" value="MoaB/Mog-like_dom_sf"/>
</dbReference>
<comment type="pathway">
    <text evidence="3 11">Cofactor biosynthesis; molybdopterin biosynthesis.</text>
</comment>
<comment type="cofactor">
    <cofactor evidence="1 11">
        <name>Mg(2+)</name>
        <dbReference type="ChEBI" id="CHEBI:18420"/>
    </cofactor>
</comment>
<dbReference type="GO" id="GO:0006777">
    <property type="term" value="P:Mo-molybdopterin cofactor biosynthetic process"/>
    <property type="evidence" value="ECO:0007669"/>
    <property type="project" value="UniProtKB-UniRule"/>
</dbReference>
<keyword evidence="5 11" id="KW-0500">Molybdenum</keyword>
<dbReference type="GO" id="GO:0061599">
    <property type="term" value="F:molybdopterin molybdotransferase activity"/>
    <property type="evidence" value="ECO:0007669"/>
    <property type="project" value="UniProtKB-UniRule"/>
</dbReference>
<reference evidence="13" key="1">
    <citation type="journal article" date="2021" name="PeerJ">
        <title>Extensive microbial diversity within the chicken gut microbiome revealed by metagenomics and culture.</title>
        <authorList>
            <person name="Gilroy R."/>
            <person name="Ravi A."/>
            <person name="Getino M."/>
            <person name="Pursley I."/>
            <person name="Horton D.L."/>
            <person name="Alikhan N.F."/>
            <person name="Baker D."/>
            <person name="Gharbi K."/>
            <person name="Hall N."/>
            <person name="Watson M."/>
            <person name="Adriaenssens E.M."/>
            <person name="Foster-Nyarko E."/>
            <person name="Jarju S."/>
            <person name="Secka A."/>
            <person name="Antonio M."/>
            <person name="Oren A."/>
            <person name="Chaudhuri R.R."/>
            <person name="La Ragione R."/>
            <person name="Hildebrand F."/>
            <person name="Pallen M.J."/>
        </authorList>
    </citation>
    <scope>NUCLEOTIDE SEQUENCE</scope>
    <source>
        <strain evidence="13">CHK180-15479</strain>
    </source>
</reference>
<evidence type="ECO:0000256" key="11">
    <source>
        <dbReference type="RuleBase" id="RU365090"/>
    </source>
</evidence>
<evidence type="ECO:0000256" key="4">
    <source>
        <dbReference type="ARBA" id="ARBA00010763"/>
    </source>
</evidence>
<dbReference type="Proteomes" id="UP000823910">
    <property type="component" value="Unassembled WGS sequence"/>
</dbReference>
<dbReference type="InterPro" id="IPR001453">
    <property type="entry name" value="MoaB/Mog_dom"/>
</dbReference>
<evidence type="ECO:0000256" key="10">
    <source>
        <dbReference type="ARBA" id="ARBA00047317"/>
    </source>
</evidence>
<proteinExistence type="inferred from homology"/>
<gene>
    <name evidence="13" type="ORF">H9704_06350</name>
</gene>
<comment type="caution">
    <text evidence="13">The sequence shown here is derived from an EMBL/GenBank/DDBJ whole genome shotgun (WGS) entry which is preliminary data.</text>
</comment>
<dbReference type="Gene3D" id="3.40.980.10">
    <property type="entry name" value="MoaB/Mog-like domain"/>
    <property type="match status" value="1"/>
</dbReference>
<name>A0A9D2N0C3_9FIRM</name>
<comment type="similarity">
    <text evidence="4 11">Belongs to the MoeA family.</text>
</comment>
<evidence type="ECO:0000256" key="5">
    <source>
        <dbReference type="ARBA" id="ARBA00022505"/>
    </source>
</evidence>
<evidence type="ECO:0000256" key="3">
    <source>
        <dbReference type="ARBA" id="ARBA00005046"/>
    </source>
</evidence>
<keyword evidence="8 11" id="KW-0460">Magnesium</keyword>
<accession>A0A9D2N0C3</accession>
<dbReference type="FunFam" id="3.40.980.10:FF:000004">
    <property type="entry name" value="Molybdopterin molybdenumtransferase"/>
    <property type="match status" value="1"/>
</dbReference>
<dbReference type="SMART" id="SM00852">
    <property type="entry name" value="MoCF_biosynth"/>
    <property type="match status" value="1"/>
</dbReference>
<dbReference type="GO" id="GO:0005829">
    <property type="term" value="C:cytosol"/>
    <property type="evidence" value="ECO:0007669"/>
    <property type="project" value="TreeGrafter"/>
</dbReference>
<keyword evidence="6 11" id="KW-0808">Transferase</keyword>
<evidence type="ECO:0000256" key="8">
    <source>
        <dbReference type="ARBA" id="ARBA00022842"/>
    </source>
</evidence>
<feature type="domain" description="MoaB/Mog" evidence="12">
    <location>
        <begin position="7"/>
        <end position="147"/>
    </location>
</feature>
<dbReference type="AlphaFoldDB" id="A0A9D2N0C3"/>
<organism evidence="13 14">
    <name type="scientific">Candidatus Enterocloster excrementipullorum</name>
    <dbReference type="NCBI Taxonomy" id="2838559"/>
    <lineage>
        <taxon>Bacteria</taxon>
        <taxon>Bacillati</taxon>
        <taxon>Bacillota</taxon>
        <taxon>Clostridia</taxon>
        <taxon>Lachnospirales</taxon>
        <taxon>Lachnospiraceae</taxon>
        <taxon>Enterocloster</taxon>
    </lineage>
</organism>
<evidence type="ECO:0000256" key="9">
    <source>
        <dbReference type="ARBA" id="ARBA00023150"/>
    </source>
</evidence>
<reference evidence="13" key="2">
    <citation type="submission" date="2021-04" db="EMBL/GenBank/DDBJ databases">
        <authorList>
            <person name="Gilroy R."/>
        </authorList>
    </citation>
    <scope>NUCLEOTIDE SEQUENCE</scope>
    <source>
        <strain evidence="13">CHK180-15479</strain>
    </source>
</reference>
<dbReference type="PANTHER" id="PTHR10192">
    <property type="entry name" value="MOLYBDOPTERIN BIOSYNTHESIS PROTEIN"/>
    <property type="match status" value="1"/>
</dbReference>
<evidence type="ECO:0000256" key="1">
    <source>
        <dbReference type="ARBA" id="ARBA00001946"/>
    </source>
</evidence>
<feature type="non-terminal residue" evidence="13">
    <location>
        <position position="195"/>
    </location>
</feature>
<evidence type="ECO:0000256" key="6">
    <source>
        <dbReference type="ARBA" id="ARBA00022679"/>
    </source>
</evidence>
<sequence length="195" mass="21110">MRRPRIALLSTGDELCLPGAPLLPGKIYNSSLYVLAARLRQLGAEPVIIQMLKDDPQAAAQRIREIYEMQQADFIITTGGVSVGQKDILHQTAAMCGGDIIFWRLKIKPGSPVMFWRLGDLPVLSLSGNPFAAFATFDLLARPALDKLLGTASLSLCESEAVIASAFKENTGLRRFVRGHFCNGTVSLPEGHSSG</sequence>